<dbReference type="Proteomes" id="UP001196413">
    <property type="component" value="Unassembled WGS sequence"/>
</dbReference>
<keyword evidence="3" id="KW-1185">Reference proteome</keyword>
<reference evidence="2" key="1">
    <citation type="submission" date="2021-06" db="EMBL/GenBank/DDBJ databases">
        <title>Parelaphostrongylus tenuis whole genome reference sequence.</title>
        <authorList>
            <person name="Garwood T.J."/>
            <person name="Larsen P.A."/>
            <person name="Fountain-Jones N.M."/>
            <person name="Garbe J.R."/>
            <person name="Macchietto M.G."/>
            <person name="Kania S.A."/>
            <person name="Gerhold R.W."/>
            <person name="Richards J.E."/>
            <person name="Wolf T.M."/>
        </authorList>
    </citation>
    <scope>NUCLEOTIDE SEQUENCE</scope>
    <source>
        <strain evidence="2">MNPRO001-30</strain>
        <tissue evidence="2">Meninges</tissue>
    </source>
</reference>
<feature type="compositionally biased region" description="Basic and acidic residues" evidence="1">
    <location>
        <begin position="1"/>
        <end position="12"/>
    </location>
</feature>
<gene>
    <name evidence="2" type="ORF">KIN20_015448</name>
</gene>
<accession>A0AAD5MXD3</accession>
<evidence type="ECO:0000313" key="2">
    <source>
        <dbReference type="EMBL" id="KAJ1357321.1"/>
    </source>
</evidence>
<name>A0AAD5MXD3_PARTN</name>
<protein>
    <submittedName>
        <fullName evidence="2">Uncharacterized protein</fullName>
    </submittedName>
</protein>
<comment type="caution">
    <text evidence="2">The sequence shown here is derived from an EMBL/GenBank/DDBJ whole genome shotgun (WGS) entry which is preliminary data.</text>
</comment>
<dbReference type="EMBL" id="JAHQIW010003099">
    <property type="protein sequence ID" value="KAJ1357321.1"/>
    <property type="molecule type" value="Genomic_DNA"/>
</dbReference>
<sequence>MLRHDSLRKGEYRATPIQSFSDSSGDLCDYPNLHKEYRENFDRKLLITHAKRFIGASINRTATINPLANGHLAVPSQGAQQPLR</sequence>
<evidence type="ECO:0000256" key="1">
    <source>
        <dbReference type="SAM" id="MobiDB-lite"/>
    </source>
</evidence>
<organism evidence="2 3">
    <name type="scientific">Parelaphostrongylus tenuis</name>
    <name type="common">Meningeal worm</name>
    <dbReference type="NCBI Taxonomy" id="148309"/>
    <lineage>
        <taxon>Eukaryota</taxon>
        <taxon>Metazoa</taxon>
        <taxon>Ecdysozoa</taxon>
        <taxon>Nematoda</taxon>
        <taxon>Chromadorea</taxon>
        <taxon>Rhabditida</taxon>
        <taxon>Rhabditina</taxon>
        <taxon>Rhabditomorpha</taxon>
        <taxon>Strongyloidea</taxon>
        <taxon>Metastrongylidae</taxon>
        <taxon>Parelaphostrongylus</taxon>
    </lineage>
</organism>
<dbReference type="AlphaFoldDB" id="A0AAD5MXD3"/>
<evidence type="ECO:0000313" key="3">
    <source>
        <dbReference type="Proteomes" id="UP001196413"/>
    </source>
</evidence>
<proteinExistence type="predicted"/>
<feature type="region of interest" description="Disordered" evidence="1">
    <location>
        <begin position="1"/>
        <end position="24"/>
    </location>
</feature>